<gene>
    <name evidence="1" type="ordered locus">Deipe_0071</name>
</gene>
<dbReference type="RefSeq" id="WP_015233990.1">
    <property type="nucleotide sequence ID" value="NC_019793.1"/>
</dbReference>
<dbReference type="PATRIC" id="fig|937777.3.peg.76"/>
<dbReference type="Proteomes" id="UP000010467">
    <property type="component" value="Chromosome"/>
</dbReference>
<dbReference type="EMBL" id="CP003382">
    <property type="protein sequence ID" value="AFZ65679.1"/>
    <property type="molecule type" value="Genomic_DNA"/>
</dbReference>
<organism evidence="1 2">
    <name type="scientific">Deinococcus peraridilitoris (strain DSM 19664 / LMG 22246 / CIP 109416 / KR-200)</name>
    <dbReference type="NCBI Taxonomy" id="937777"/>
    <lineage>
        <taxon>Bacteria</taxon>
        <taxon>Thermotogati</taxon>
        <taxon>Deinococcota</taxon>
        <taxon>Deinococci</taxon>
        <taxon>Deinococcales</taxon>
        <taxon>Deinococcaceae</taxon>
        <taxon>Deinococcus</taxon>
    </lineage>
</organism>
<dbReference type="HOGENOM" id="CLU_2192705_0_0_0"/>
<sequence>MPNLAVAYYQTYSSTHVGKTSMEVRKAALESFAEHHGLTIFRSFEGPSGSDVFTQAVSLSSEIDGLLLVTNDSTDEDDVRLMVNLTAQGIRFIAVNLFGTGKNSLREN</sequence>
<accession>K9ZWX4</accession>
<dbReference type="AlphaFoldDB" id="K9ZWX4"/>
<dbReference type="KEGG" id="dpd:Deipe_0071"/>
<evidence type="ECO:0000313" key="1">
    <source>
        <dbReference type="EMBL" id="AFZ65679.1"/>
    </source>
</evidence>
<evidence type="ECO:0000313" key="2">
    <source>
        <dbReference type="Proteomes" id="UP000010467"/>
    </source>
</evidence>
<reference evidence="2" key="1">
    <citation type="submission" date="2012-03" db="EMBL/GenBank/DDBJ databases">
        <title>Complete sequence of chromosome of Deinococcus peraridilitoris DSM 19664.</title>
        <authorList>
            <person name="Lucas S."/>
            <person name="Copeland A."/>
            <person name="Lapidus A."/>
            <person name="Glavina del Rio T."/>
            <person name="Dalin E."/>
            <person name="Tice H."/>
            <person name="Bruce D."/>
            <person name="Goodwin L."/>
            <person name="Pitluck S."/>
            <person name="Peters L."/>
            <person name="Mikhailova N."/>
            <person name="Lu M."/>
            <person name="Kyrpides N."/>
            <person name="Mavromatis K."/>
            <person name="Ivanova N."/>
            <person name="Brettin T."/>
            <person name="Detter J.C."/>
            <person name="Han C."/>
            <person name="Larimer F."/>
            <person name="Land M."/>
            <person name="Hauser L."/>
            <person name="Markowitz V."/>
            <person name="Cheng J.-F."/>
            <person name="Hugenholtz P."/>
            <person name="Woyke T."/>
            <person name="Wu D."/>
            <person name="Pukall R."/>
            <person name="Steenblock K."/>
            <person name="Brambilla E."/>
            <person name="Klenk H.-P."/>
            <person name="Eisen J.A."/>
        </authorList>
    </citation>
    <scope>NUCLEOTIDE SEQUENCE [LARGE SCALE GENOMIC DNA]</scope>
    <source>
        <strain evidence="2">DSM 19664 / LMG 22246 / CIP 109416 / KR-200</strain>
    </source>
</reference>
<protein>
    <submittedName>
        <fullName evidence="1">Uncharacterized protein</fullName>
    </submittedName>
</protein>
<name>K9ZWX4_DEIPD</name>
<proteinExistence type="predicted"/>
<keyword evidence="2" id="KW-1185">Reference proteome</keyword>